<dbReference type="RefSeq" id="WP_194370291.1">
    <property type="nucleotide sequence ID" value="NZ_CP063767.1"/>
</dbReference>
<dbReference type="EMBL" id="CP063767">
    <property type="protein sequence ID" value="QOY60146.1"/>
    <property type="molecule type" value="Genomic_DNA"/>
</dbReference>
<organism evidence="1 2">
    <name type="scientific">Thermophilibacter immobilis</name>
    <dbReference type="NCBI Taxonomy" id="2779519"/>
    <lineage>
        <taxon>Bacteria</taxon>
        <taxon>Bacillati</taxon>
        <taxon>Actinomycetota</taxon>
        <taxon>Coriobacteriia</taxon>
        <taxon>Coriobacteriales</taxon>
        <taxon>Atopobiaceae</taxon>
        <taxon>Thermophilibacter</taxon>
    </lineage>
</organism>
<evidence type="ECO:0000313" key="2">
    <source>
        <dbReference type="Proteomes" id="UP000593735"/>
    </source>
</evidence>
<sequence>MTRIKDMSRSQRKVLEACRNGWFMSGEYRALFDDHERRFCADSPKMLFHDVDRWYSLHTENHDEAPVLVKCVQAH</sequence>
<reference evidence="1 2" key="1">
    <citation type="submission" date="2020-10" db="EMBL/GenBank/DDBJ databases">
        <title>Olsenella immobilis sp.nov., isolated from the mud in a fermentation cellar used for the production of Chinese strong-flavoured liquor.</title>
        <authorList>
            <person name="Lu L."/>
        </authorList>
    </citation>
    <scope>NUCLEOTIDE SEQUENCE [LARGE SCALE GENOMIC DNA]</scope>
    <source>
        <strain evidence="1 2">LZLJ-2</strain>
    </source>
</reference>
<gene>
    <name evidence="1" type="ORF">INP52_06925</name>
</gene>
<keyword evidence="2" id="KW-1185">Reference proteome</keyword>
<protein>
    <submittedName>
        <fullName evidence="1">Uncharacterized protein</fullName>
    </submittedName>
</protein>
<dbReference type="KEGG" id="tio:INP52_06925"/>
<accession>A0A7S7M7H9</accession>
<name>A0A7S7M7H9_9ACTN</name>
<evidence type="ECO:0000313" key="1">
    <source>
        <dbReference type="EMBL" id="QOY60146.1"/>
    </source>
</evidence>
<dbReference type="AlphaFoldDB" id="A0A7S7M7H9"/>
<dbReference type="Proteomes" id="UP000593735">
    <property type="component" value="Chromosome"/>
</dbReference>
<proteinExistence type="predicted"/>